<feature type="compositionally biased region" description="Polar residues" evidence="1">
    <location>
        <begin position="145"/>
        <end position="157"/>
    </location>
</feature>
<dbReference type="Proteomes" id="UP000037035">
    <property type="component" value="Unassembled WGS sequence"/>
</dbReference>
<dbReference type="STRING" id="27349.A0A0L6U8N2"/>
<accession>A0A0L6U8N2</accession>
<evidence type="ECO:0000256" key="1">
    <source>
        <dbReference type="SAM" id="MobiDB-lite"/>
    </source>
</evidence>
<gene>
    <name evidence="2" type="ORF">VP01_945g4</name>
</gene>
<feature type="region of interest" description="Disordered" evidence="1">
    <location>
        <begin position="106"/>
        <end position="157"/>
    </location>
</feature>
<reference evidence="2 3" key="1">
    <citation type="submission" date="2015-08" db="EMBL/GenBank/DDBJ databases">
        <title>Next Generation Sequencing and Analysis of the Genome of Puccinia sorghi L Schw, the Causal Agent of Maize Common Rust.</title>
        <authorList>
            <person name="Rochi L."/>
            <person name="Burguener G."/>
            <person name="Darino M."/>
            <person name="Turjanski A."/>
            <person name="Kreff E."/>
            <person name="Dieguez M.J."/>
            <person name="Sacco F."/>
        </authorList>
    </citation>
    <scope>NUCLEOTIDE SEQUENCE [LARGE SCALE GENOMIC DNA]</scope>
    <source>
        <strain evidence="2 3">RO10H11247</strain>
    </source>
</reference>
<dbReference type="OrthoDB" id="548474at2759"/>
<sequence length="157" mass="17888">MASGRKENEECFSVRMKHPTSLNVLLQLDTATLLAEMARLEDSIQRLVRSNLDILQFLQDEQDQSDPDSNLPLIEARDENLVTIETQKERIEMIKWCITRKTRRNGDDNPHYQLDYPHSAPQTSSPVHPIQPILNSNSTRREEQSSGFGNEGSGISL</sequence>
<dbReference type="AlphaFoldDB" id="A0A0L6U8N2"/>
<organism evidence="2 3">
    <name type="scientific">Puccinia sorghi</name>
    <dbReference type="NCBI Taxonomy" id="27349"/>
    <lineage>
        <taxon>Eukaryota</taxon>
        <taxon>Fungi</taxon>
        <taxon>Dikarya</taxon>
        <taxon>Basidiomycota</taxon>
        <taxon>Pucciniomycotina</taxon>
        <taxon>Pucciniomycetes</taxon>
        <taxon>Pucciniales</taxon>
        <taxon>Pucciniaceae</taxon>
        <taxon>Puccinia</taxon>
    </lineage>
</organism>
<dbReference type="EMBL" id="LAVV01015115">
    <property type="protein sequence ID" value="KNZ44155.1"/>
    <property type="molecule type" value="Genomic_DNA"/>
</dbReference>
<comment type="caution">
    <text evidence="2">The sequence shown here is derived from an EMBL/GenBank/DDBJ whole genome shotgun (WGS) entry which is preliminary data.</text>
</comment>
<protein>
    <submittedName>
        <fullName evidence="2">Uncharacterized protein</fullName>
    </submittedName>
</protein>
<evidence type="ECO:0000313" key="3">
    <source>
        <dbReference type="Proteomes" id="UP000037035"/>
    </source>
</evidence>
<name>A0A0L6U8N2_9BASI</name>
<keyword evidence="3" id="KW-1185">Reference proteome</keyword>
<dbReference type="VEuPathDB" id="FungiDB:VP01_945g4"/>
<evidence type="ECO:0000313" key="2">
    <source>
        <dbReference type="EMBL" id="KNZ44155.1"/>
    </source>
</evidence>
<proteinExistence type="predicted"/>